<keyword evidence="4" id="KW-0732">Signal</keyword>
<evidence type="ECO:0000313" key="7">
    <source>
        <dbReference type="Proteomes" id="UP000049222"/>
    </source>
</evidence>
<dbReference type="STRING" id="420998.JDO7802_00341"/>
<protein>
    <recommendedName>
        <fullName evidence="1">peptide-methionine (R)-S-oxide reductase</fullName>
        <ecNumber evidence="1">1.8.4.12</ecNumber>
    </recommendedName>
</protein>
<reference evidence="6 7" key="1">
    <citation type="submission" date="2015-07" db="EMBL/GenBank/DDBJ databases">
        <authorList>
            <person name="Noorani M."/>
        </authorList>
    </citation>
    <scope>NUCLEOTIDE SEQUENCE [LARGE SCALE GENOMIC DNA]</scope>
    <source>
        <strain evidence="6 7">CECT 7802</strain>
    </source>
</reference>
<dbReference type="EC" id="1.8.4.12" evidence="1"/>
<sequence length="190" mass="20646">MTDVSRRALLAALPAGAAATLAPAAMAEGHGDGFQYEIIRTDDEWRALLSDDEYAILREGGTERPKSDPLWDSTEAGMYACKGCDLPVYDARWKVVLDVGFLFYRHAEPDSVMTSIDRSVYGQLGGGTGDDGPVVPEGLSEDDLRALDTLLLIETHCRRCASHLGHILLVQQKLLHCINGTALNFTPETA</sequence>
<dbReference type="Gene3D" id="2.170.150.20">
    <property type="entry name" value="Peptide methionine sulfoxide reductase"/>
    <property type="match status" value="1"/>
</dbReference>
<dbReference type="PROSITE" id="PS51318">
    <property type="entry name" value="TAT"/>
    <property type="match status" value="1"/>
</dbReference>
<dbReference type="SUPFAM" id="SSF51316">
    <property type="entry name" value="Mss4-like"/>
    <property type="match status" value="1"/>
</dbReference>
<gene>
    <name evidence="6" type="primary">msrB_1</name>
    <name evidence="6" type="ORF">JDO7802_00341</name>
</gene>
<evidence type="ECO:0000256" key="4">
    <source>
        <dbReference type="SAM" id="SignalP"/>
    </source>
</evidence>
<dbReference type="PROSITE" id="PS51790">
    <property type="entry name" value="MSRB"/>
    <property type="match status" value="1"/>
</dbReference>
<dbReference type="PANTHER" id="PTHR10173">
    <property type="entry name" value="METHIONINE SULFOXIDE REDUCTASE"/>
    <property type="match status" value="1"/>
</dbReference>
<dbReference type="InterPro" id="IPR006311">
    <property type="entry name" value="TAT_signal"/>
</dbReference>
<evidence type="ECO:0000259" key="5">
    <source>
        <dbReference type="PROSITE" id="PS51790"/>
    </source>
</evidence>
<comment type="catalytic activity">
    <reaction evidence="3">
        <text>L-methionyl-[protein] + [thioredoxin]-disulfide + H2O = L-methionyl-(R)-S-oxide-[protein] + [thioredoxin]-dithiol</text>
        <dbReference type="Rhea" id="RHEA:24164"/>
        <dbReference type="Rhea" id="RHEA-COMP:10698"/>
        <dbReference type="Rhea" id="RHEA-COMP:10700"/>
        <dbReference type="Rhea" id="RHEA-COMP:12313"/>
        <dbReference type="Rhea" id="RHEA-COMP:12314"/>
        <dbReference type="ChEBI" id="CHEBI:15377"/>
        <dbReference type="ChEBI" id="CHEBI:16044"/>
        <dbReference type="ChEBI" id="CHEBI:29950"/>
        <dbReference type="ChEBI" id="CHEBI:45764"/>
        <dbReference type="ChEBI" id="CHEBI:50058"/>
        <dbReference type="EC" id="1.8.4.12"/>
    </reaction>
</comment>
<dbReference type="RefSeq" id="WP_055081977.1">
    <property type="nucleotide sequence ID" value="NZ_CXSU01000005.1"/>
</dbReference>
<evidence type="ECO:0000256" key="3">
    <source>
        <dbReference type="ARBA" id="ARBA00048488"/>
    </source>
</evidence>
<evidence type="ECO:0000256" key="1">
    <source>
        <dbReference type="ARBA" id="ARBA00012499"/>
    </source>
</evidence>
<proteinExistence type="predicted"/>
<dbReference type="PANTHER" id="PTHR10173:SF57">
    <property type="entry name" value="PEPTIDE-METHIONINE (R)-S-OXIDE REDUCTASE"/>
    <property type="match status" value="1"/>
</dbReference>
<dbReference type="GO" id="GO:0006979">
    <property type="term" value="P:response to oxidative stress"/>
    <property type="evidence" value="ECO:0007669"/>
    <property type="project" value="InterPro"/>
</dbReference>
<accession>A0A0M6YF07</accession>
<evidence type="ECO:0000313" key="6">
    <source>
        <dbReference type="EMBL" id="CTQ48339.1"/>
    </source>
</evidence>
<dbReference type="Proteomes" id="UP000049222">
    <property type="component" value="Unassembled WGS sequence"/>
</dbReference>
<dbReference type="GO" id="GO:0030091">
    <property type="term" value="P:protein repair"/>
    <property type="evidence" value="ECO:0007669"/>
    <property type="project" value="InterPro"/>
</dbReference>
<feature type="chain" id="PRO_5005807955" description="peptide-methionine (R)-S-oxide reductase" evidence="4">
    <location>
        <begin position="28"/>
        <end position="190"/>
    </location>
</feature>
<dbReference type="GO" id="GO:0033743">
    <property type="term" value="F:peptide-methionine (R)-S-oxide reductase activity"/>
    <property type="evidence" value="ECO:0007669"/>
    <property type="project" value="UniProtKB-EC"/>
</dbReference>
<dbReference type="Pfam" id="PF01641">
    <property type="entry name" value="SelR"/>
    <property type="match status" value="1"/>
</dbReference>
<keyword evidence="2 6" id="KW-0560">Oxidoreductase</keyword>
<evidence type="ECO:0000256" key="2">
    <source>
        <dbReference type="ARBA" id="ARBA00023002"/>
    </source>
</evidence>
<dbReference type="InterPro" id="IPR028427">
    <property type="entry name" value="Met_Sox_Rdtase_MsrB"/>
</dbReference>
<feature type="signal peptide" evidence="4">
    <location>
        <begin position="1"/>
        <end position="27"/>
    </location>
</feature>
<keyword evidence="7" id="KW-1185">Reference proteome</keyword>
<dbReference type="GO" id="GO:0005737">
    <property type="term" value="C:cytoplasm"/>
    <property type="evidence" value="ECO:0007669"/>
    <property type="project" value="TreeGrafter"/>
</dbReference>
<dbReference type="EMBL" id="CXSU01000005">
    <property type="protein sequence ID" value="CTQ48339.1"/>
    <property type="molecule type" value="Genomic_DNA"/>
</dbReference>
<organism evidence="6 7">
    <name type="scientific">Jannaschia donghaensis</name>
    <dbReference type="NCBI Taxonomy" id="420998"/>
    <lineage>
        <taxon>Bacteria</taxon>
        <taxon>Pseudomonadati</taxon>
        <taxon>Pseudomonadota</taxon>
        <taxon>Alphaproteobacteria</taxon>
        <taxon>Rhodobacterales</taxon>
        <taxon>Roseobacteraceae</taxon>
        <taxon>Jannaschia</taxon>
    </lineage>
</organism>
<name>A0A0M6YF07_9RHOB</name>
<dbReference type="AlphaFoldDB" id="A0A0M6YF07"/>
<dbReference type="InterPro" id="IPR011057">
    <property type="entry name" value="Mss4-like_sf"/>
</dbReference>
<dbReference type="InterPro" id="IPR002579">
    <property type="entry name" value="Met_Sox_Rdtase_MsrB_dom"/>
</dbReference>
<feature type="domain" description="MsrB" evidence="5">
    <location>
        <begin position="42"/>
        <end position="188"/>
    </location>
</feature>